<evidence type="ECO:0000313" key="2">
    <source>
        <dbReference type="Proteomes" id="UP000701853"/>
    </source>
</evidence>
<dbReference type="OrthoDB" id="10384025at2759"/>
<dbReference type="EMBL" id="JAHUZN010000009">
    <property type="protein sequence ID" value="KAG8482892.1"/>
    <property type="molecule type" value="Genomic_DNA"/>
</dbReference>
<evidence type="ECO:0000313" key="1">
    <source>
        <dbReference type="EMBL" id="KAG8482892.1"/>
    </source>
</evidence>
<keyword evidence="2" id="KW-1185">Reference proteome</keyword>
<organism evidence="1 2">
    <name type="scientific">Gossypium anomalum</name>
    <dbReference type="NCBI Taxonomy" id="47600"/>
    <lineage>
        <taxon>Eukaryota</taxon>
        <taxon>Viridiplantae</taxon>
        <taxon>Streptophyta</taxon>
        <taxon>Embryophyta</taxon>
        <taxon>Tracheophyta</taxon>
        <taxon>Spermatophyta</taxon>
        <taxon>Magnoliopsida</taxon>
        <taxon>eudicotyledons</taxon>
        <taxon>Gunneridae</taxon>
        <taxon>Pentapetalae</taxon>
        <taxon>rosids</taxon>
        <taxon>malvids</taxon>
        <taxon>Malvales</taxon>
        <taxon>Malvaceae</taxon>
        <taxon>Malvoideae</taxon>
        <taxon>Gossypium</taxon>
    </lineage>
</organism>
<sequence>MIAPMTDLSISVVWHFLITVFESPSICKSLNPIKIPNLIASNPAYASAANGDGT</sequence>
<gene>
    <name evidence="1" type="ORF">CXB51_024490</name>
</gene>
<dbReference type="Proteomes" id="UP000701853">
    <property type="component" value="Chromosome 9"/>
</dbReference>
<name>A0A8J5YJE3_9ROSI</name>
<reference evidence="1 2" key="1">
    <citation type="journal article" date="2021" name="bioRxiv">
        <title>The Gossypium anomalum genome as a resource for cotton improvement and evolutionary analysis of hybrid incompatibility.</title>
        <authorList>
            <person name="Grover C.E."/>
            <person name="Yuan D."/>
            <person name="Arick M.A."/>
            <person name="Miller E.R."/>
            <person name="Hu G."/>
            <person name="Peterson D.G."/>
            <person name="Wendel J.F."/>
            <person name="Udall J.A."/>
        </authorList>
    </citation>
    <scope>NUCLEOTIDE SEQUENCE [LARGE SCALE GENOMIC DNA]</scope>
    <source>
        <strain evidence="1">JFW-Udall</strain>
        <tissue evidence="1">Leaf</tissue>
    </source>
</reference>
<dbReference type="AlphaFoldDB" id="A0A8J5YJE3"/>
<accession>A0A8J5YJE3</accession>
<comment type="caution">
    <text evidence="1">The sequence shown here is derived from an EMBL/GenBank/DDBJ whole genome shotgun (WGS) entry which is preliminary data.</text>
</comment>
<protein>
    <submittedName>
        <fullName evidence="1">Uncharacterized protein</fullName>
    </submittedName>
</protein>
<proteinExistence type="predicted"/>